<organism evidence="2 3">
    <name type="scientific">Ciona intestinalis</name>
    <name type="common">Transparent sea squirt</name>
    <name type="synonym">Ascidia intestinalis</name>
    <dbReference type="NCBI Taxonomy" id="7719"/>
    <lineage>
        <taxon>Eukaryota</taxon>
        <taxon>Metazoa</taxon>
        <taxon>Chordata</taxon>
        <taxon>Tunicata</taxon>
        <taxon>Ascidiacea</taxon>
        <taxon>Phlebobranchia</taxon>
        <taxon>Cionidae</taxon>
        <taxon>Ciona</taxon>
    </lineage>
</organism>
<reference evidence="3" key="1">
    <citation type="journal article" date="2002" name="Science">
        <title>The draft genome of Ciona intestinalis: insights into chordate and vertebrate origins.</title>
        <authorList>
            <person name="Dehal P."/>
            <person name="Satou Y."/>
            <person name="Campbell R.K."/>
            <person name="Chapman J."/>
            <person name="Degnan B."/>
            <person name="De Tomaso A."/>
            <person name="Davidson B."/>
            <person name="Di Gregorio A."/>
            <person name="Gelpke M."/>
            <person name="Goodstein D.M."/>
            <person name="Harafuji N."/>
            <person name="Hastings K.E."/>
            <person name="Ho I."/>
            <person name="Hotta K."/>
            <person name="Huang W."/>
            <person name="Kawashima T."/>
            <person name="Lemaire P."/>
            <person name="Martinez D."/>
            <person name="Meinertzhagen I.A."/>
            <person name="Necula S."/>
            <person name="Nonaka M."/>
            <person name="Putnam N."/>
            <person name="Rash S."/>
            <person name="Saiga H."/>
            <person name="Satake M."/>
            <person name="Terry A."/>
            <person name="Yamada L."/>
            <person name="Wang H.G."/>
            <person name="Awazu S."/>
            <person name="Azumi K."/>
            <person name="Boore J."/>
            <person name="Branno M."/>
            <person name="Chin-Bow S."/>
            <person name="DeSantis R."/>
            <person name="Doyle S."/>
            <person name="Francino P."/>
            <person name="Keys D.N."/>
            <person name="Haga S."/>
            <person name="Hayashi H."/>
            <person name="Hino K."/>
            <person name="Imai K.S."/>
            <person name="Inaba K."/>
            <person name="Kano S."/>
            <person name="Kobayashi K."/>
            <person name="Kobayashi M."/>
            <person name="Lee B.I."/>
            <person name="Makabe K.W."/>
            <person name="Manohar C."/>
            <person name="Matassi G."/>
            <person name="Medina M."/>
            <person name="Mochizuki Y."/>
            <person name="Mount S."/>
            <person name="Morishita T."/>
            <person name="Miura S."/>
            <person name="Nakayama A."/>
            <person name="Nishizaka S."/>
            <person name="Nomoto H."/>
            <person name="Ohta F."/>
            <person name="Oishi K."/>
            <person name="Rigoutsos I."/>
            <person name="Sano M."/>
            <person name="Sasaki A."/>
            <person name="Sasakura Y."/>
            <person name="Shoguchi E."/>
            <person name="Shin-i T."/>
            <person name="Spagnuolo A."/>
            <person name="Stainier D."/>
            <person name="Suzuki M.M."/>
            <person name="Tassy O."/>
            <person name="Takatori N."/>
            <person name="Tokuoka M."/>
            <person name="Yagi K."/>
            <person name="Yoshizaki F."/>
            <person name="Wada S."/>
            <person name="Zhang C."/>
            <person name="Hyatt P.D."/>
            <person name="Larimer F."/>
            <person name="Detter C."/>
            <person name="Doggett N."/>
            <person name="Glavina T."/>
            <person name="Hawkins T."/>
            <person name="Richardson P."/>
            <person name="Lucas S."/>
            <person name="Kohara Y."/>
            <person name="Levine M."/>
            <person name="Satoh N."/>
            <person name="Rokhsar D.S."/>
        </authorList>
    </citation>
    <scope>NUCLEOTIDE SEQUENCE [LARGE SCALE GENOMIC DNA]</scope>
</reference>
<dbReference type="HOGENOM" id="CLU_2653764_0_0_1"/>
<accession>F6RE62</accession>
<dbReference type="AlphaFoldDB" id="F6RE62"/>
<name>F6RE62_CIOIN</name>
<protein>
    <submittedName>
        <fullName evidence="2">Uncharacterized protein</fullName>
    </submittedName>
</protein>
<reference evidence="2" key="3">
    <citation type="submission" date="2025-08" db="UniProtKB">
        <authorList>
            <consortium name="Ensembl"/>
        </authorList>
    </citation>
    <scope>IDENTIFICATION</scope>
</reference>
<proteinExistence type="predicted"/>
<feature type="signal peptide" evidence="1">
    <location>
        <begin position="1"/>
        <end position="24"/>
    </location>
</feature>
<reference evidence="2" key="4">
    <citation type="submission" date="2025-09" db="UniProtKB">
        <authorList>
            <consortium name="Ensembl"/>
        </authorList>
    </citation>
    <scope>IDENTIFICATION</scope>
</reference>
<evidence type="ECO:0000313" key="3">
    <source>
        <dbReference type="Proteomes" id="UP000008144"/>
    </source>
</evidence>
<dbReference type="InParanoid" id="F6RE62"/>
<dbReference type="EMBL" id="EAAA01000357">
    <property type="status" value="NOT_ANNOTATED_CDS"/>
    <property type="molecule type" value="Genomic_DNA"/>
</dbReference>
<keyword evidence="3" id="KW-1185">Reference proteome</keyword>
<dbReference type="Ensembl" id="ENSCINT00000013198.3">
    <property type="protein sequence ID" value="ENSCINP00000013198.3"/>
    <property type="gene ID" value="ENSCING00000006406.3"/>
</dbReference>
<sequence length="76" mass="8793">MNKSALLLLLVIGIVLIVSPNADTGVLAASTRRRRRWVYGHKVQSGAPVTRRRRRWVYGHKDQNVQELMEDQINRQ</sequence>
<evidence type="ECO:0000313" key="2">
    <source>
        <dbReference type="Ensembl" id="ENSCINP00000013198.3"/>
    </source>
</evidence>
<keyword evidence="1" id="KW-0732">Signal</keyword>
<reference evidence="2" key="2">
    <citation type="journal article" date="2008" name="Genome Biol.">
        <title>Improved genome assembly and evidence-based global gene model set for the chordate Ciona intestinalis: new insight into intron and operon populations.</title>
        <authorList>
            <person name="Satou Y."/>
            <person name="Mineta K."/>
            <person name="Ogasawara M."/>
            <person name="Sasakura Y."/>
            <person name="Shoguchi E."/>
            <person name="Ueno K."/>
            <person name="Yamada L."/>
            <person name="Matsumoto J."/>
            <person name="Wasserscheid J."/>
            <person name="Dewar K."/>
            <person name="Wiley G.B."/>
            <person name="Macmil S.L."/>
            <person name="Roe B.A."/>
            <person name="Zeller R.W."/>
            <person name="Hastings K.E."/>
            <person name="Lemaire P."/>
            <person name="Lindquist E."/>
            <person name="Endo T."/>
            <person name="Hotta K."/>
            <person name="Inaba K."/>
        </authorList>
    </citation>
    <scope>NUCLEOTIDE SEQUENCE [LARGE SCALE GENOMIC DNA]</scope>
    <source>
        <strain evidence="2">wild type</strain>
    </source>
</reference>
<dbReference type="Proteomes" id="UP000008144">
    <property type="component" value="Chromosome 1"/>
</dbReference>
<evidence type="ECO:0000256" key="1">
    <source>
        <dbReference type="SAM" id="SignalP"/>
    </source>
</evidence>
<feature type="chain" id="PRO_5003345505" evidence="1">
    <location>
        <begin position="25"/>
        <end position="76"/>
    </location>
</feature>